<keyword evidence="3" id="KW-0808">Transferase</keyword>
<accession>A0A841JTN4</accession>
<comment type="caution">
    <text evidence="3">The sequence shown here is derived from an EMBL/GenBank/DDBJ whole genome shotgun (WGS) entry which is preliminary data.</text>
</comment>
<dbReference type="Proteomes" id="UP000548326">
    <property type="component" value="Unassembled WGS sequence"/>
</dbReference>
<reference evidence="3 4" key="1">
    <citation type="submission" date="2020-08" db="EMBL/GenBank/DDBJ databases">
        <title>Genomic Encyclopedia of Type Strains, Phase IV (KMG-V): Genome sequencing to study the core and pangenomes of soil and plant-associated prokaryotes.</title>
        <authorList>
            <person name="Whitman W."/>
        </authorList>
    </citation>
    <scope>NUCLEOTIDE SEQUENCE [LARGE SCALE GENOMIC DNA]</scope>
    <source>
        <strain evidence="3 4">MP601</strain>
    </source>
</reference>
<evidence type="ECO:0000313" key="4">
    <source>
        <dbReference type="Proteomes" id="UP000548326"/>
    </source>
</evidence>
<dbReference type="GO" id="GO:0016780">
    <property type="term" value="F:phosphotransferase activity, for other substituted phosphate groups"/>
    <property type="evidence" value="ECO:0007669"/>
    <property type="project" value="TreeGrafter"/>
</dbReference>
<evidence type="ECO:0000256" key="1">
    <source>
        <dbReference type="ARBA" id="ARBA00006464"/>
    </source>
</evidence>
<comment type="similarity">
    <text evidence="1">Belongs to the bacterial sugar transferase family.</text>
</comment>
<dbReference type="Pfam" id="PF02397">
    <property type="entry name" value="Bac_transf"/>
    <property type="match status" value="1"/>
</dbReference>
<dbReference type="EMBL" id="JACHCA010000028">
    <property type="protein sequence ID" value="MBB6131635.1"/>
    <property type="molecule type" value="Genomic_DNA"/>
</dbReference>
<proteinExistence type="inferred from homology"/>
<dbReference type="RefSeq" id="WP_221276195.1">
    <property type="nucleotide sequence ID" value="NZ_JACHCA010000028.1"/>
</dbReference>
<organism evidence="3 4">
    <name type="scientific">Mucilaginibacter lappiensis</name>
    <dbReference type="NCBI Taxonomy" id="354630"/>
    <lineage>
        <taxon>Bacteria</taxon>
        <taxon>Pseudomonadati</taxon>
        <taxon>Bacteroidota</taxon>
        <taxon>Sphingobacteriia</taxon>
        <taxon>Sphingobacteriales</taxon>
        <taxon>Sphingobacteriaceae</taxon>
        <taxon>Mucilaginibacter</taxon>
    </lineage>
</organism>
<sequence>MSVVGPRPERQHFIEQLIEKSPSYKKLLRIKPGLTSIGQVSYGYAENLDQMHSRIRYDLIYLNNINFNSDMGIILKTIRVMVQLKGK</sequence>
<evidence type="ECO:0000259" key="2">
    <source>
        <dbReference type="Pfam" id="PF02397"/>
    </source>
</evidence>
<evidence type="ECO:0000313" key="3">
    <source>
        <dbReference type="EMBL" id="MBB6131635.1"/>
    </source>
</evidence>
<dbReference type="PANTHER" id="PTHR30576">
    <property type="entry name" value="COLANIC BIOSYNTHESIS UDP-GLUCOSE LIPID CARRIER TRANSFERASE"/>
    <property type="match status" value="1"/>
</dbReference>
<gene>
    <name evidence="3" type="ORF">HDF22_005786</name>
</gene>
<name>A0A841JTN4_9SPHI</name>
<protein>
    <submittedName>
        <fullName evidence="3">Lipopolysaccharide/colanic/teichoic acid biosynthesis glycosyltransferase</fullName>
    </submittedName>
</protein>
<dbReference type="AlphaFoldDB" id="A0A841JTN4"/>
<feature type="domain" description="Bacterial sugar transferase" evidence="2">
    <location>
        <begin position="1"/>
        <end position="82"/>
    </location>
</feature>
<dbReference type="InterPro" id="IPR003362">
    <property type="entry name" value="Bact_transf"/>
</dbReference>
<dbReference type="PANTHER" id="PTHR30576:SF0">
    <property type="entry name" value="UNDECAPRENYL-PHOSPHATE N-ACETYLGALACTOSAMINYL 1-PHOSPHATE TRANSFERASE-RELATED"/>
    <property type="match status" value="1"/>
</dbReference>